<feature type="transmembrane region" description="Helical" evidence="4">
    <location>
        <begin position="141"/>
        <end position="162"/>
    </location>
</feature>
<dbReference type="InterPro" id="IPR020449">
    <property type="entry name" value="Tscrpt_reg_AraC-type_HTH"/>
</dbReference>
<comment type="caution">
    <text evidence="6">The sequence shown here is derived from an EMBL/GenBank/DDBJ whole genome shotgun (WGS) entry which is preliminary data.</text>
</comment>
<keyword evidence="4" id="KW-1133">Transmembrane helix</keyword>
<feature type="transmembrane region" description="Helical" evidence="4">
    <location>
        <begin position="38"/>
        <end position="58"/>
    </location>
</feature>
<evidence type="ECO:0000256" key="2">
    <source>
        <dbReference type="ARBA" id="ARBA00023125"/>
    </source>
</evidence>
<feature type="transmembrane region" description="Helical" evidence="4">
    <location>
        <begin position="64"/>
        <end position="88"/>
    </location>
</feature>
<feature type="transmembrane region" description="Helical" evidence="4">
    <location>
        <begin position="6"/>
        <end position="26"/>
    </location>
</feature>
<feature type="domain" description="HTH araC/xylS-type" evidence="5">
    <location>
        <begin position="259"/>
        <end position="365"/>
    </location>
</feature>
<feature type="transmembrane region" description="Helical" evidence="4">
    <location>
        <begin position="100"/>
        <end position="121"/>
    </location>
</feature>
<protein>
    <recommendedName>
        <fullName evidence="5">HTH araC/xylS-type domain-containing protein</fullName>
    </recommendedName>
</protein>
<accession>A0ABX9M3H5</accession>
<dbReference type="Proteomes" id="UP000285569">
    <property type="component" value="Unassembled WGS sequence"/>
</dbReference>
<dbReference type="PANTHER" id="PTHR43280:SF29">
    <property type="entry name" value="ARAC-FAMILY TRANSCRIPTIONAL REGULATOR"/>
    <property type="match status" value="1"/>
</dbReference>
<feature type="transmembrane region" description="Helical" evidence="4">
    <location>
        <begin position="174"/>
        <end position="195"/>
    </location>
</feature>
<evidence type="ECO:0000259" key="5">
    <source>
        <dbReference type="PROSITE" id="PS01124"/>
    </source>
</evidence>
<dbReference type="PANTHER" id="PTHR43280">
    <property type="entry name" value="ARAC-FAMILY TRANSCRIPTIONAL REGULATOR"/>
    <property type="match status" value="1"/>
</dbReference>
<dbReference type="InterPro" id="IPR018060">
    <property type="entry name" value="HTH_AraC"/>
</dbReference>
<organism evidence="6 7">
    <name type="scientific">Leptospira yasudae</name>
    <dbReference type="NCBI Taxonomy" id="2202201"/>
    <lineage>
        <taxon>Bacteria</taxon>
        <taxon>Pseudomonadati</taxon>
        <taxon>Spirochaetota</taxon>
        <taxon>Spirochaetia</taxon>
        <taxon>Leptospirales</taxon>
        <taxon>Leptospiraceae</taxon>
        <taxon>Leptospira</taxon>
    </lineage>
</organism>
<dbReference type="InterPro" id="IPR009057">
    <property type="entry name" value="Homeodomain-like_sf"/>
</dbReference>
<feature type="transmembrane region" description="Helical" evidence="4">
    <location>
        <begin position="207"/>
        <end position="227"/>
    </location>
</feature>
<sequence length="367" mass="42836">MKEILFFIFHHLVGFGGVLSIIFAFIHVSKGKNLKNIILFTIFISMGFFLMKGLSLLIGFGIQYFHFFSIEIFFIFLIGPSLYIYFNLLLLKEQIKKRELFFHYFPAFLFFIGFLIDTFLLILRGSDLPDLNDKYQGRYDIFYGISTMIAFIYLVIILIRILKLFKGNVIESAWPKHMIAILCIGLSGILINLTIDFRFLFSLYDYFIELYILSLSVLTMVVLYAFIISQIYPITFNIVSETFQKMSYQRSTLQNIDSEQVSDRLSKLMNDEKIYLESDLTLQKLAMKLNIKSHQLSELLNNNLNKSFFAYVNHFRINESKRLLLSEKDMAIIKIAFTCGFSSLSVFNATFKKEVGIPPSQFRKKNL</sequence>
<evidence type="ECO:0000256" key="1">
    <source>
        <dbReference type="ARBA" id="ARBA00023015"/>
    </source>
</evidence>
<reference evidence="6 7" key="2">
    <citation type="journal article" date="2020" name="Int. J. Syst. Evol. Microbiol.">
        <title>Leptospira yasudae sp. nov. and Leptospira stimsonii sp. nov., two new species of the pathogenic group isolated from environmental sources.</title>
        <authorList>
            <person name="Casanovas-Massana A."/>
            <person name="Hamond C."/>
            <person name="Santos L.A."/>
            <person name="de Oliveira D."/>
            <person name="Hacker K.P."/>
            <person name="Balassiano I."/>
            <person name="Costa F."/>
            <person name="Medeiros M.A."/>
            <person name="Reis M.G."/>
            <person name="Ko A.I."/>
            <person name="Wunder E.A."/>
        </authorList>
    </citation>
    <scope>NUCLEOTIDE SEQUENCE [LARGE SCALE GENOMIC DNA]</scope>
    <source>
        <strain evidence="6 7">B21</strain>
    </source>
</reference>
<evidence type="ECO:0000256" key="3">
    <source>
        <dbReference type="ARBA" id="ARBA00023163"/>
    </source>
</evidence>
<dbReference type="PRINTS" id="PR00032">
    <property type="entry name" value="HTHARAC"/>
</dbReference>
<evidence type="ECO:0000313" key="7">
    <source>
        <dbReference type="Proteomes" id="UP000285569"/>
    </source>
</evidence>
<keyword evidence="3" id="KW-0804">Transcription</keyword>
<evidence type="ECO:0000256" key="4">
    <source>
        <dbReference type="SAM" id="Phobius"/>
    </source>
</evidence>
<dbReference type="PROSITE" id="PS00041">
    <property type="entry name" value="HTH_ARAC_FAMILY_1"/>
    <property type="match status" value="1"/>
</dbReference>
<gene>
    <name evidence="6" type="ORF">DLM77_12565</name>
</gene>
<dbReference type="SMART" id="SM00342">
    <property type="entry name" value="HTH_ARAC"/>
    <property type="match status" value="1"/>
</dbReference>
<keyword evidence="7" id="KW-1185">Reference proteome</keyword>
<dbReference type="InterPro" id="IPR018062">
    <property type="entry name" value="HTH_AraC-typ_CS"/>
</dbReference>
<name>A0ABX9M3H5_9LEPT</name>
<proteinExistence type="predicted"/>
<keyword evidence="4" id="KW-0472">Membrane</keyword>
<dbReference type="Gene3D" id="1.10.10.60">
    <property type="entry name" value="Homeodomain-like"/>
    <property type="match status" value="2"/>
</dbReference>
<dbReference type="EMBL" id="QHCR01000005">
    <property type="protein sequence ID" value="RHX79704.1"/>
    <property type="molecule type" value="Genomic_DNA"/>
</dbReference>
<dbReference type="PROSITE" id="PS01124">
    <property type="entry name" value="HTH_ARAC_FAMILY_2"/>
    <property type="match status" value="1"/>
</dbReference>
<keyword evidence="1" id="KW-0805">Transcription regulation</keyword>
<evidence type="ECO:0000313" key="6">
    <source>
        <dbReference type="EMBL" id="RHX79704.1"/>
    </source>
</evidence>
<reference evidence="7" key="1">
    <citation type="submission" date="2018-05" db="EMBL/GenBank/DDBJ databases">
        <title>Leptospira yasudae sp. nov. and Leptospira stimsonii sp. nov., two pathogenic species of the genus Leptospira isolated from environmental sources.</title>
        <authorList>
            <person name="Casanovas-Massana A."/>
            <person name="Hamond C."/>
            <person name="Santos L.A."/>
            <person name="Hacker K.P."/>
            <person name="Balassiano I."/>
            <person name="Medeiros M.A."/>
            <person name="Reis M.G."/>
            <person name="Ko A.I."/>
            <person name="Wunder E.A."/>
        </authorList>
    </citation>
    <scope>NUCLEOTIDE SEQUENCE [LARGE SCALE GENOMIC DNA]</scope>
    <source>
        <strain evidence="7">B21</strain>
    </source>
</reference>
<keyword evidence="2" id="KW-0238">DNA-binding</keyword>
<dbReference type="Pfam" id="PF12833">
    <property type="entry name" value="HTH_18"/>
    <property type="match status" value="1"/>
</dbReference>
<keyword evidence="4" id="KW-0812">Transmembrane</keyword>
<dbReference type="SUPFAM" id="SSF46689">
    <property type="entry name" value="Homeodomain-like"/>
    <property type="match status" value="1"/>
</dbReference>